<comment type="similarity">
    <text evidence="2">Belongs to the AB hydrolase superfamily. LDAH family.</text>
</comment>
<dbReference type="Proteomes" id="UP000237144">
    <property type="component" value="Unassembled WGS sequence"/>
</dbReference>
<protein>
    <recommendedName>
        <fullName evidence="8">AB hydrolase-1 domain-containing protein</fullName>
    </recommendedName>
</protein>
<feature type="region of interest" description="Disordered" evidence="5">
    <location>
        <begin position="1"/>
        <end position="83"/>
    </location>
</feature>
<organism evidence="6 7">
    <name type="scientific">Rhodotorula taiwanensis</name>
    <dbReference type="NCBI Taxonomy" id="741276"/>
    <lineage>
        <taxon>Eukaryota</taxon>
        <taxon>Fungi</taxon>
        <taxon>Dikarya</taxon>
        <taxon>Basidiomycota</taxon>
        <taxon>Pucciniomycotina</taxon>
        <taxon>Microbotryomycetes</taxon>
        <taxon>Sporidiobolales</taxon>
        <taxon>Sporidiobolaceae</taxon>
        <taxon>Rhodotorula</taxon>
    </lineage>
</organism>
<feature type="compositionally biased region" description="Pro residues" evidence="5">
    <location>
        <begin position="7"/>
        <end position="16"/>
    </location>
</feature>
<dbReference type="PANTHER" id="PTHR13390">
    <property type="entry name" value="LIPASE"/>
    <property type="match status" value="1"/>
</dbReference>
<evidence type="ECO:0000256" key="5">
    <source>
        <dbReference type="SAM" id="MobiDB-lite"/>
    </source>
</evidence>
<dbReference type="GO" id="GO:0019915">
    <property type="term" value="P:lipid storage"/>
    <property type="evidence" value="ECO:0007669"/>
    <property type="project" value="InterPro"/>
</dbReference>
<comment type="caution">
    <text evidence="6">The sequence shown here is derived from an EMBL/GenBank/DDBJ whole genome shotgun (WGS) entry which is preliminary data.</text>
</comment>
<dbReference type="EMBL" id="PJQD01000035">
    <property type="protein sequence ID" value="POY73738.1"/>
    <property type="molecule type" value="Genomic_DNA"/>
</dbReference>
<feature type="compositionally biased region" description="Low complexity" evidence="5">
    <location>
        <begin position="28"/>
        <end position="38"/>
    </location>
</feature>
<dbReference type="Pfam" id="PF10230">
    <property type="entry name" value="LIDHydrolase"/>
    <property type="match status" value="1"/>
</dbReference>
<gene>
    <name evidence="6" type="ORF">BMF94_3276</name>
</gene>
<keyword evidence="4" id="KW-0378">Hydrolase</keyword>
<evidence type="ECO:0008006" key="8">
    <source>
        <dbReference type="Google" id="ProtNLM"/>
    </source>
</evidence>
<reference evidence="6 7" key="1">
    <citation type="journal article" date="2018" name="Front. Microbiol.">
        <title>Prospects for Fungal Bioremediation of Acidic Radioactive Waste Sites: Characterization and Genome Sequence of Rhodotorula taiwanensis MD1149.</title>
        <authorList>
            <person name="Tkavc R."/>
            <person name="Matrosova V.Y."/>
            <person name="Grichenko O.E."/>
            <person name="Gostincar C."/>
            <person name="Volpe R.P."/>
            <person name="Klimenkova P."/>
            <person name="Gaidamakova E.K."/>
            <person name="Zhou C.E."/>
            <person name="Stewart B.J."/>
            <person name="Lyman M.G."/>
            <person name="Malfatti S.A."/>
            <person name="Rubinfeld B."/>
            <person name="Courtot M."/>
            <person name="Singh J."/>
            <person name="Dalgard C.L."/>
            <person name="Hamilton T."/>
            <person name="Frey K.G."/>
            <person name="Gunde-Cimerman N."/>
            <person name="Dugan L."/>
            <person name="Daly M.J."/>
        </authorList>
    </citation>
    <scope>NUCLEOTIDE SEQUENCE [LARGE SCALE GENOMIC DNA]</scope>
    <source>
        <strain evidence="6 7">MD1149</strain>
    </source>
</reference>
<dbReference type="SUPFAM" id="SSF53474">
    <property type="entry name" value="alpha/beta-Hydrolases"/>
    <property type="match status" value="1"/>
</dbReference>
<keyword evidence="3" id="KW-0551">Lipid droplet</keyword>
<evidence type="ECO:0000256" key="2">
    <source>
        <dbReference type="ARBA" id="ARBA00008300"/>
    </source>
</evidence>
<dbReference type="Gene3D" id="3.40.50.1820">
    <property type="entry name" value="alpha/beta hydrolase"/>
    <property type="match status" value="1"/>
</dbReference>
<keyword evidence="7" id="KW-1185">Reference proteome</keyword>
<evidence type="ECO:0000256" key="3">
    <source>
        <dbReference type="ARBA" id="ARBA00022677"/>
    </source>
</evidence>
<name>A0A2S5BAE4_9BASI</name>
<dbReference type="GO" id="GO:0005811">
    <property type="term" value="C:lipid droplet"/>
    <property type="evidence" value="ECO:0007669"/>
    <property type="project" value="UniProtKB-SubCell"/>
</dbReference>
<dbReference type="InterPro" id="IPR029058">
    <property type="entry name" value="AB_hydrolase_fold"/>
</dbReference>
<sequence length="470" mass="50622">MSSLIPRGPPAPPPPRASTSANAGDRPSTSTSTTASSSLAPPKRPGHRSVKSSHYNDAPDELDLSLKRGGSTGAGSQKRTRPVSRVLVADSAALHAGAGPSTLLPRVSPPLSTVTGNEPILPAFDAPLPTISPEARLHRRYGPPRSTSSDASAQWPADLLLLDQAAVAEQTKLVLLFVTGNPGLVSYYRHCLSTLRDTLPADLKNQTVVHAIGHLGHTPGMTSAERRGFRPNGQATLEDQVADKVAYVDELNETYRFGEPDAPKLVLLGHSIGAWICLQVLKERPTLVSSVHALFPTISHMAETPNGRSLSPLFSSWSLRPVFYSTSFLSYLPTGLTARLVSLLTGQSGSGAQVTTELVSSPETVLAALVMARHELATVTSLDEALLQQYGDRVWIYWAQENGDGWVSEEAVKEIETCLEKSWGEKGRKRRERCREGMPHSFVLNEDHSTSLARKCASWIVDDLQSSNGP</sequence>
<evidence type="ECO:0000256" key="4">
    <source>
        <dbReference type="ARBA" id="ARBA00022801"/>
    </source>
</evidence>
<accession>A0A2S5BAE4</accession>
<comment type="subcellular location">
    <subcellularLocation>
        <location evidence="1">Lipid droplet</location>
    </subcellularLocation>
</comment>
<evidence type="ECO:0000256" key="1">
    <source>
        <dbReference type="ARBA" id="ARBA00004502"/>
    </source>
</evidence>
<evidence type="ECO:0000313" key="6">
    <source>
        <dbReference type="EMBL" id="POY73738.1"/>
    </source>
</evidence>
<dbReference type="OrthoDB" id="448051at2759"/>
<dbReference type="AlphaFoldDB" id="A0A2S5BAE4"/>
<dbReference type="InterPro" id="IPR019363">
    <property type="entry name" value="LDAH"/>
</dbReference>
<evidence type="ECO:0000313" key="7">
    <source>
        <dbReference type="Proteomes" id="UP000237144"/>
    </source>
</evidence>
<dbReference type="GO" id="GO:0016298">
    <property type="term" value="F:lipase activity"/>
    <property type="evidence" value="ECO:0007669"/>
    <property type="project" value="InterPro"/>
</dbReference>
<dbReference type="PANTHER" id="PTHR13390:SF0">
    <property type="entry name" value="LIPID DROPLET-ASSOCIATED HYDROLASE"/>
    <property type="match status" value="1"/>
</dbReference>
<proteinExistence type="inferred from homology"/>